<organism evidence="5 6">
    <name type="scientific">Batillaria attramentaria</name>
    <dbReference type="NCBI Taxonomy" id="370345"/>
    <lineage>
        <taxon>Eukaryota</taxon>
        <taxon>Metazoa</taxon>
        <taxon>Spiralia</taxon>
        <taxon>Lophotrochozoa</taxon>
        <taxon>Mollusca</taxon>
        <taxon>Gastropoda</taxon>
        <taxon>Caenogastropoda</taxon>
        <taxon>Sorbeoconcha</taxon>
        <taxon>Cerithioidea</taxon>
        <taxon>Batillariidae</taxon>
        <taxon>Batillaria</taxon>
    </lineage>
</organism>
<feature type="compositionally biased region" description="Polar residues" evidence="2">
    <location>
        <begin position="818"/>
        <end position="836"/>
    </location>
</feature>
<gene>
    <name evidence="5" type="ORF">BaRGS_00008560</name>
</gene>
<reference evidence="5 6" key="1">
    <citation type="journal article" date="2023" name="Sci. Data">
        <title>Genome assembly of the Korean intertidal mud-creeper Batillaria attramentaria.</title>
        <authorList>
            <person name="Patra A.K."/>
            <person name="Ho P.T."/>
            <person name="Jun S."/>
            <person name="Lee S.J."/>
            <person name="Kim Y."/>
            <person name="Won Y.J."/>
        </authorList>
    </citation>
    <scope>NUCLEOTIDE SEQUENCE [LARGE SCALE GENOMIC DNA]</scope>
    <source>
        <strain evidence="5">Wonlab-2016</strain>
    </source>
</reference>
<protein>
    <submittedName>
        <fullName evidence="5">Uncharacterized protein</fullName>
    </submittedName>
</protein>
<evidence type="ECO:0000259" key="3">
    <source>
        <dbReference type="Pfam" id="PF14919"/>
    </source>
</evidence>
<feature type="non-terminal residue" evidence="5">
    <location>
        <position position="1"/>
    </location>
</feature>
<feature type="compositionally biased region" description="Polar residues" evidence="2">
    <location>
        <begin position="686"/>
        <end position="696"/>
    </location>
</feature>
<feature type="domain" description="DM2" evidence="3">
    <location>
        <begin position="216"/>
        <end position="468"/>
    </location>
</feature>
<dbReference type="PANTHER" id="PTHR14382:SF1">
    <property type="entry name" value="MDM2-BINDING PROTEIN"/>
    <property type="match status" value="1"/>
</dbReference>
<keyword evidence="6" id="KW-1185">Reference proteome</keyword>
<feature type="compositionally biased region" description="Low complexity" evidence="2">
    <location>
        <begin position="713"/>
        <end position="722"/>
    </location>
</feature>
<proteinExistence type="predicted"/>
<feature type="coiled-coil region" evidence="1">
    <location>
        <begin position="786"/>
        <end position="813"/>
    </location>
</feature>
<dbReference type="InterPro" id="IPR029418">
    <property type="entry name" value="MTBP_C"/>
</dbReference>
<dbReference type="InterPro" id="IPR029420">
    <property type="entry name" value="MTBP_central"/>
</dbReference>
<feature type="compositionally biased region" description="Low complexity" evidence="2">
    <location>
        <begin position="625"/>
        <end position="648"/>
    </location>
</feature>
<feature type="compositionally biased region" description="Low complexity" evidence="2">
    <location>
        <begin position="550"/>
        <end position="559"/>
    </location>
</feature>
<feature type="compositionally biased region" description="Basic and acidic residues" evidence="2">
    <location>
        <begin position="567"/>
        <end position="576"/>
    </location>
</feature>
<dbReference type="Pfam" id="PF14920">
    <property type="entry name" value="MTBP_C"/>
    <property type="match status" value="1"/>
</dbReference>
<evidence type="ECO:0000313" key="6">
    <source>
        <dbReference type="Proteomes" id="UP001519460"/>
    </source>
</evidence>
<dbReference type="EMBL" id="JACVVK020000038">
    <property type="protein sequence ID" value="KAK7500337.1"/>
    <property type="molecule type" value="Genomic_DNA"/>
</dbReference>
<feature type="domain" description="MDN2-binding protein C-terminal" evidence="4">
    <location>
        <begin position="687"/>
        <end position="801"/>
    </location>
</feature>
<dbReference type="InterPro" id="IPR039061">
    <property type="entry name" value="MTBP"/>
</dbReference>
<dbReference type="AlphaFoldDB" id="A0ABD0LMS3"/>
<feature type="region of interest" description="Disordered" evidence="2">
    <location>
        <begin position="525"/>
        <end position="738"/>
    </location>
</feature>
<evidence type="ECO:0000256" key="2">
    <source>
        <dbReference type="SAM" id="MobiDB-lite"/>
    </source>
</evidence>
<evidence type="ECO:0000259" key="4">
    <source>
        <dbReference type="Pfam" id="PF14920"/>
    </source>
</evidence>
<feature type="region of interest" description="Disordered" evidence="2">
    <location>
        <begin position="814"/>
        <end position="836"/>
    </location>
</feature>
<dbReference type="Proteomes" id="UP001519460">
    <property type="component" value="Unassembled WGS sequence"/>
</dbReference>
<evidence type="ECO:0000256" key="1">
    <source>
        <dbReference type="SAM" id="Coils"/>
    </source>
</evidence>
<sequence length="836" mass="92848">IVATLKQFIVSLHQQAVDFGSQCGGSHDDVLVNICFVDEHFKHIKGNNKVLWKSLMSEDVETLTQLYQDNTGEDTSGLTSFTQTVGACMRLREWHGAHVSLVVPRDEHQDGSLQLLKSVLHADVQLDDQLQPMFHPQWRGVLTWMSLDNFTQPDVSVVCRDQRRLACKLQNLHHWKRKPGVKSQADSPRLVFGRRLETLACDALLVRLPLYERTMVPTAAAQGLSEAAWKEGITATGRPASDAEKAPLPCRQHLFLLIVGGSQDTGRYKVLVMRSPSEINGTLFEELHHLAYFGCHDNSDLKMEPGTRTSKDMMQLPEIRADTFLTVESVCLETVAEIIQHHNESKGQTAQLTTGELATCVREGQEILLSLAAEREQDKRHHESSCWSPPGQFLPVSDLECDPSEWPEREALVDTECKEKGLRRFQSGDSIGLASPLGLVDESSLDARDMSKWFKADGTAVLDKLSPVKLVSGPQRLSSWDEASLHYEHEYEKQEQYFKKFRDTIMLEEGHHSFSDNPHIPALKYRRSRRRSQLDVSCGGSKLTPITRHPSASSMMSAPRMVRKQRDRASDGRKEPLTATGRLVKTLPQGDKRLSAPLLARKDSIPRGSSEDGVPPAKRLRSHESFSSASRNSSVSVFHSVSTSSVNSLPPLRRLSQGPDIVNIFTPPSSKRGPNQVTPDSPAESVPQQMITSNTPLAPGASSQDDDLRRLSSESTSSVVSVGSGGASARESRSQRHKRKLEETVAGVLEAAGVMSSDLIYTSCLTKLYQVTKFFVKQLPNSRNLRAEMKEIAEKQVQQVVDLERRRQDLAVKKKLRTSSVVTGKSASQNGKGSLP</sequence>
<dbReference type="PANTHER" id="PTHR14382">
    <property type="entry name" value="MDM2-BINDING PROTEIN"/>
    <property type="match status" value="1"/>
</dbReference>
<feature type="compositionally biased region" description="Polar residues" evidence="2">
    <location>
        <begin position="666"/>
        <end position="679"/>
    </location>
</feature>
<name>A0ABD0LMS3_9CAEN</name>
<comment type="caution">
    <text evidence="5">The sequence shown here is derived from an EMBL/GenBank/DDBJ whole genome shotgun (WGS) entry which is preliminary data.</text>
</comment>
<dbReference type="Pfam" id="PF14919">
    <property type="entry name" value="MTBP_mid"/>
    <property type="match status" value="1"/>
</dbReference>
<accession>A0ABD0LMS3</accession>
<keyword evidence="1" id="KW-0175">Coiled coil</keyword>
<feature type="compositionally biased region" description="Basic and acidic residues" evidence="2">
    <location>
        <begin position="590"/>
        <end position="605"/>
    </location>
</feature>
<evidence type="ECO:0000313" key="5">
    <source>
        <dbReference type="EMBL" id="KAK7500337.1"/>
    </source>
</evidence>